<accession>A0A1L0CUH4</accession>
<evidence type="ECO:0000313" key="2">
    <source>
        <dbReference type="EMBL" id="SGZ50334.1"/>
    </source>
</evidence>
<reference evidence="3 4" key="1">
    <citation type="submission" date="2016-10" db="EMBL/GenBank/DDBJ databases">
        <authorList>
            <person name="de Groot N.N."/>
        </authorList>
    </citation>
    <scope>NUCLEOTIDE SEQUENCE [LARGE SCALE GENOMIC DNA]</scope>
    <source>
        <strain evidence="1 4">CBS 141442</strain>
        <strain evidence="2 3">PYCC 4715</strain>
    </source>
</reference>
<dbReference type="Proteomes" id="UP000182259">
    <property type="component" value="Chromosome I"/>
</dbReference>
<dbReference type="EMBL" id="LT635764">
    <property type="protein sequence ID" value="SGZ50334.1"/>
    <property type="molecule type" value="Genomic_DNA"/>
</dbReference>
<evidence type="ECO:0000313" key="1">
    <source>
        <dbReference type="EMBL" id="SGZ46675.1"/>
    </source>
</evidence>
<dbReference type="EMBL" id="LT635756">
    <property type="protein sequence ID" value="SGZ46675.1"/>
    <property type="molecule type" value="Genomic_DNA"/>
</dbReference>
<evidence type="ECO:0000313" key="3">
    <source>
        <dbReference type="Proteomes" id="UP000182259"/>
    </source>
</evidence>
<sequence>MGSSVSKSETKVFTPKAPVDFSASFLSHLENSQESDYTRSQYTEKYIQERVASELKNLEAETVEKFQATTGSSLLKEGDDKLSVKSSNEKISNLTKILQESAKLVQVELSSDIKDARQSVIACLKDNQGKPLNCWDEVDHFKSLVHSM</sequence>
<evidence type="ECO:0000313" key="4">
    <source>
        <dbReference type="Proteomes" id="UP000182334"/>
    </source>
</evidence>
<dbReference type="Proteomes" id="UP000182334">
    <property type="component" value="Chromosome I"/>
</dbReference>
<gene>
    <name evidence="2" type="ORF">SAMEA4029009_CIC11G00000004791</name>
    <name evidence="1" type="ORF">SAMEA4029010_CIC11G00000003036</name>
</gene>
<keyword evidence="4" id="KW-1185">Reference proteome</keyword>
<dbReference type="AlphaFoldDB" id="A0A1L0CUH4"/>
<dbReference type="OrthoDB" id="5544375at2759"/>
<proteinExistence type="predicted"/>
<organism evidence="1 4">
    <name type="scientific">Sungouiella intermedia</name>
    <dbReference type="NCBI Taxonomy" id="45354"/>
    <lineage>
        <taxon>Eukaryota</taxon>
        <taxon>Fungi</taxon>
        <taxon>Dikarya</taxon>
        <taxon>Ascomycota</taxon>
        <taxon>Saccharomycotina</taxon>
        <taxon>Pichiomycetes</taxon>
        <taxon>Metschnikowiaceae</taxon>
        <taxon>Sungouiella</taxon>
    </lineage>
</organism>
<protein>
    <submittedName>
        <fullName evidence="1">CIC11C00000003036</fullName>
    </submittedName>
    <submittedName>
        <fullName evidence="2">CIC11C00000004791</fullName>
    </submittedName>
</protein>
<name>A0A1L0CUH4_9ASCO</name>
<dbReference type="Pfam" id="PF07956">
    <property type="entry name" value="DUF1690"/>
    <property type="match status" value="1"/>
</dbReference>
<dbReference type="InterPro" id="IPR012471">
    <property type="entry name" value="DUF1690"/>
</dbReference>